<dbReference type="SFLD" id="SFLDG00358">
    <property type="entry name" value="Main_(cytGST)"/>
    <property type="match status" value="1"/>
</dbReference>
<dbReference type="Gene3D" id="3.40.30.10">
    <property type="entry name" value="Glutaredoxin"/>
    <property type="match status" value="1"/>
</dbReference>
<evidence type="ECO:0000256" key="1">
    <source>
        <dbReference type="ARBA" id="ARBA00012452"/>
    </source>
</evidence>
<gene>
    <name evidence="6" type="ORF">BHE75_01627</name>
</gene>
<dbReference type="CDD" id="cd03046">
    <property type="entry name" value="GST_N_GTT1_like"/>
    <property type="match status" value="1"/>
</dbReference>
<evidence type="ECO:0000256" key="2">
    <source>
        <dbReference type="ARBA" id="ARBA00022679"/>
    </source>
</evidence>
<dbReference type="Proteomes" id="UP000179467">
    <property type="component" value="Unassembled WGS sequence"/>
</dbReference>
<comment type="catalytic activity">
    <reaction evidence="3">
        <text>RX + glutathione = an S-substituted glutathione + a halide anion + H(+)</text>
        <dbReference type="Rhea" id="RHEA:16437"/>
        <dbReference type="ChEBI" id="CHEBI:15378"/>
        <dbReference type="ChEBI" id="CHEBI:16042"/>
        <dbReference type="ChEBI" id="CHEBI:17792"/>
        <dbReference type="ChEBI" id="CHEBI:57925"/>
        <dbReference type="ChEBI" id="CHEBI:90779"/>
        <dbReference type="EC" id="2.5.1.18"/>
    </reaction>
</comment>
<dbReference type="InterPro" id="IPR036249">
    <property type="entry name" value="Thioredoxin-like_sf"/>
</dbReference>
<dbReference type="PANTHER" id="PTHR44051">
    <property type="entry name" value="GLUTATHIONE S-TRANSFERASE-RELATED"/>
    <property type="match status" value="1"/>
</dbReference>
<dbReference type="GO" id="GO:0004601">
    <property type="term" value="F:peroxidase activity"/>
    <property type="evidence" value="ECO:0007669"/>
    <property type="project" value="UniProtKB-ARBA"/>
</dbReference>
<dbReference type="InterPro" id="IPR036282">
    <property type="entry name" value="Glutathione-S-Trfase_C_sf"/>
</dbReference>
<evidence type="ECO:0000313" key="7">
    <source>
        <dbReference type="Proteomes" id="UP000179467"/>
    </source>
</evidence>
<feature type="domain" description="GST N-terminal" evidence="4">
    <location>
        <begin position="9"/>
        <end position="90"/>
    </location>
</feature>
<evidence type="ECO:0000259" key="5">
    <source>
        <dbReference type="PROSITE" id="PS50405"/>
    </source>
</evidence>
<dbReference type="PROSITE" id="PS50404">
    <property type="entry name" value="GST_NTER"/>
    <property type="match status" value="1"/>
</dbReference>
<dbReference type="GO" id="GO:0004364">
    <property type="term" value="F:glutathione transferase activity"/>
    <property type="evidence" value="ECO:0007669"/>
    <property type="project" value="UniProtKB-EC"/>
</dbReference>
<dbReference type="GO" id="GO:0005737">
    <property type="term" value="C:cytoplasm"/>
    <property type="evidence" value="ECO:0007669"/>
    <property type="project" value="UniProtKB-ARBA"/>
</dbReference>
<name>A0A1S1HGJ0_9SPHN</name>
<feature type="domain" description="GST C-terminal" evidence="5">
    <location>
        <begin position="96"/>
        <end position="226"/>
    </location>
</feature>
<dbReference type="SUPFAM" id="SSF47616">
    <property type="entry name" value="GST C-terminal domain-like"/>
    <property type="match status" value="1"/>
</dbReference>
<evidence type="ECO:0000256" key="3">
    <source>
        <dbReference type="ARBA" id="ARBA00047960"/>
    </source>
</evidence>
<dbReference type="FunFam" id="3.40.30.10:FF:000156">
    <property type="entry name" value="Glutathione S-transferase 1"/>
    <property type="match status" value="1"/>
</dbReference>
<keyword evidence="2" id="KW-0808">Transferase</keyword>
<comment type="caution">
    <text evidence="6">The sequence shown here is derived from an EMBL/GenBank/DDBJ whole genome shotgun (WGS) entry which is preliminary data.</text>
</comment>
<dbReference type="Pfam" id="PF13410">
    <property type="entry name" value="GST_C_2"/>
    <property type="match status" value="1"/>
</dbReference>
<dbReference type="SFLD" id="SFLDS00019">
    <property type="entry name" value="Glutathione_Transferase_(cytos"/>
    <property type="match status" value="1"/>
</dbReference>
<dbReference type="Pfam" id="PF13409">
    <property type="entry name" value="GST_N_2"/>
    <property type="match status" value="1"/>
</dbReference>
<organism evidence="6 7">
    <name type="scientific">Edaphosphingomonas haloaromaticamans</name>
    <dbReference type="NCBI Taxonomy" id="653954"/>
    <lineage>
        <taxon>Bacteria</taxon>
        <taxon>Pseudomonadati</taxon>
        <taxon>Pseudomonadota</taxon>
        <taxon>Alphaproteobacteria</taxon>
        <taxon>Sphingomonadales</taxon>
        <taxon>Rhizorhabdaceae</taxon>
        <taxon>Edaphosphingomonas</taxon>
    </lineage>
</organism>
<dbReference type="EMBL" id="MIPT01000001">
    <property type="protein sequence ID" value="OHT19640.1"/>
    <property type="molecule type" value="Genomic_DNA"/>
</dbReference>
<dbReference type="Gene3D" id="1.20.1050.10">
    <property type="match status" value="1"/>
</dbReference>
<dbReference type="SUPFAM" id="SSF52833">
    <property type="entry name" value="Thioredoxin-like"/>
    <property type="match status" value="1"/>
</dbReference>
<dbReference type="EC" id="2.5.1.18" evidence="1"/>
<dbReference type="AlphaFoldDB" id="A0A1S1HGJ0"/>
<evidence type="ECO:0000259" key="4">
    <source>
        <dbReference type="PROSITE" id="PS50404"/>
    </source>
</evidence>
<dbReference type="PROSITE" id="PS50405">
    <property type="entry name" value="GST_CTER"/>
    <property type="match status" value="1"/>
</dbReference>
<dbReference type="PANTHER" id="PTHR44051:SF9">
    <property type="entry name" value="GLUTATHIONE S-TRANSFERASE 1"/>
    <property type="match status" value="1"/>
</dbReference>
<dbReference type="InterPro" id="IPR010987">
    <property type="entry name" value="Glutathione-S-Trfase_C-like"/>
</dbReference>
<proteinExistence type="predicted"/>
<accession>A0A1S1HGJ0</accession>
<dbReference type="OrthoDB" id="9810080at2"/>
<dbReference type="SFLD" id="SFLDG01150">
    <property type="entry name" value="Main.1:_Beta-like"/>
    <property type="match status" value="1"/>
</dbReference>
<keyword evidence="7" id="KW-1185">Reference proteome</keyword>
<sequence length="226" mass="25686">MIGLAWREALMITVHHLENSRSHRILWLMEELGLDYAIERYKRRDRLFSPPEYERLHGLGKAPVITDGGRVVAESGAIIEYVIEVHGGGRLRPPVGSDDWVRYLQWMHLIEGSVMLPYIMGIYLEMLGPAGAPIHERIHGEIDRHFGFMERELSGRDHVVGDALTGADIQAAFVVEAASLRGMLDPYPALRRYLALMQARPAYRRALEKGGAHDLDDLRKGWRGRD</sequence>
<evidence type="ECO:0000313" key="6">
    <source>
        <dbReference type="EMBL" id="OHT19640.1"/>
    </source>
</evidence>
<reference evidence="6 7" key="1">
    <citation type="submission" date="2016-09" db="EMBL/GenBank/DDBJ databases">
        <title>Metabolic pathway, cell adaptation mechanisms and a novel monoxygenase revealed through proteogenomic-transcription analysis of a Sphingomonas haloaromaticamans strain degrading the fungicide ortho-phenylphenol.</title>
        <authorList>
            <person name="Perruchon C."/>
            <person name="Papadopoulou E.S."/>
            <person name="Rousidou C."/>
            <person name="Vasileiadis S."/>
            <person name="Tanou G."/>
            <person name="Amoutzias G."/>
            <person name="Molassiotis A."/>
            <person name="Karpouzas D.G."/>
        </authorList>
    </citation>
    <scope>NUCLEOTIDE SEQUENCE [LARGE SCALE GENOMIC DNA]</scope>
    <source>
        <strain evidence="6 7">P3</strain>
    </source>
</reference>
<dbReference type="InterPro" id="IPR004045">
    <property type="entry name" value="Glutathione_S-Trfase_N"/>
</dbReference>
<dbReference type="InterPro" id="IPR040079">
    <property type="entry name" value="Glutathione_S-Trfase"/>
</dbReference>
<protein>
    <recommendedName>
        <fullName evidence="1">glutathione transferase</fullName>
        <ecNumber evidence="1">2.5.1.18</ecNumber>
    </recommendedName>
</protein>